<evidence type="ECO:0000313" key="2">
    <source>
        <dbReference type="EMBL" id="EER57675.1"/>
    </source>
</evidence>
<dbReference type="AlphaFoldDB" id="C5TCX3"/>
<dbReference type="GO" id="GO:0005509">
    <property type="term" value="F:calcium ion binding"/>
    <property type="evidence" value="ECO:0007669"/>
    <property type="project" value="InterPro"/>
</dbReference>
<dbReference type="InterPro" id="IPR002048">
    <property type="entry name" value="EF_hand_dom"/>
</dbReference>
<name>C5TCX3_ACIDE</name>
<dbReference type="PROSITE" id="PS00018">
    <property type="entry name" value="EF_HAND_1"/>
    <property type="match status" value="1"/>
</dbReference>
<dbReference type="PROSITE" id="PS50222">
    <property type="entry name" value="EF_HAND_2"/>
    <property type="match status" value="1"/>
</dbReference>
<reference evidence="2 3" key="1">
    <citation type="submission" date="2009-05" db="EMBL/GenBank/DDBJ databases">
        <title>The draft genome of Acidovorax delafieldii 2AN.</title>
        <authorList>
            <consortium name="US DOE Joint Genome Institute (JGI-PGF)"/>
            <person name="Lucas S."/>
            <person name="Copeland A."/>
            <person name="Lapidus A."/>
            <person name="Glavina del Rio T."/>
            <person name="Tice H."/>
            <person name="Bruce D."/>
            <person name="Goodwin L."/>
            <person name="Pitluck S."/>
            <person name="Larimer F."/>
            <person name="Land M.L."/>
            <person name="Hauser L."/>
            <person name="Shelobolina E.S."/>
            <person name="Picardal F."/>
            <person name="Roden E."/>
            <person name="Emerson D."/>
        </authorList>
    </citation>
    <scope>NUCLEOTIDE SEQUENCE [LARGE SCALE GENOMIC DNA]</scope>
    <source>
        <strain evidence="2 3">2AN</strain>
    </source>
</reference>
<feature type="domain" description="EF-hand" evidence="1">
    <location>
        <begin position="52"/>
        <end position="77"/>
    </location>
</feature>
<dbReference type="InterPro" id="IPR011992">
    <property type="entry name" value="EF-hand-dom_pair"/>
</dbReference>
<protein>
    <submittedName>
        <fullName evidence="2">Putative signal transduction protein with EFhand domain</fullName>
    </submittedName>
</protein>
<dbReference type="EMBL" id="ACQT01000540">
    <property type="protein sequence ID" value="EER57675.1"/>
    <property type="molecule type" value="Genomic_DNA"/>
</dbReference>
<dbReference type="PATRIC" id="fig|573060.9.peg.151"/>
<dbReference type="Proteomes" id="UP000003856">
    <property type="component" value="Unassembled WGS sequence"/>
</dbReference>
<gene>
    <name evidence="2" type="ORF">AcdelDRAFT_4754</name>
</gene>
<proteinExistence type="predicted"/>
<organism evidence="2 3">
    <name type="scientific">Acidovorax delafieldii 2AN</name>
    <dbReference type="NCBI Taxonomy" id="573060"/>
    <lineage>
        <taxon>Bacteria</taxon>
        <taxon>Pseudomonadati</taxon>
        <taxon>Pseudomonadota</taxon>
        <taxon>Betaproteobacteria</taxon>
        <taxon>Burkholderiales</taxon>
        <taxon>Comamonadaceae</taxon>
        <taxon>Acidovorax</taxon>
    </lineage>
</organism>
<accession>C5TCX3</accession>
<evidence type="ECO:0000313" key="3">
    <source>
        <dbReference type="Proteomes" id="UP000003856"/>
    </source>
</evidence>
<keyword evidence="3" id="KW-1185">Reference proteome</keyword>
<dbReference type="InterPro" id="IPR018247">
    <property type="entry name" value="EF_Hand_1_Ca_BS"/>
</dbReference>
<feature type="non-terminal residue" evidence="2">
    <location>
        <position position="1"/>
    </location>
</feature>
<comment type="caution">
    <text evidence="2">The sequence shown here is derived from an EMBL/GenBank/DDBJ whole genome shotgun (WGS) entry which is preliminary data.</text>
</comment>
<dbReference type="SUPFAM" id="SSF47473">
    <property type="entry name" value="EF-hand"/>
    <property type="match status" value="1"/>
</dbReference>
<dbReference type="Gene3D" id="1.10.238.10">
    <property type="entry name" value="EF-hand"/>
    <property type="match status" value="1"/>
</dbReference>
<sequence>GQGASLAAQRSAGAGALLAQSGQPGKAVSAEDFGQLLARFGADDTQKAQLTEKFDTDHDGSISRGEFLKGLASVAAPGADSDFSQAVLQLMDRGGQANGVVTAQEFAALTTAFAQAEKPGGLA</sequence>
<evidence type="ECO:0000259" key="1">
    <source>
        <dbReference type="PROSITE" id="PS50222"/>
    </source>
</evidence>